<accession>A0A1R1C5B0</accession>
<name>A0A1R1C5B0_PAEAM</name>
<protein>
    <recommendedName>
        <fullName evidence="1">Phosphoadenosine phosphosulphate reductase domain-containing protein</fullName>
    </recommendedName>
</protein>
<dbReference type="PANTHER" id="PTHR43196">
    <property type="entry name" value="SULFATE ADENYLYLTRANSFERASE SUBUNIT 2"/>
    <property type="match status" value="1"/>
</dbReference>
<evidence type="ECO:0000313" key="2">
    <source>
        <dbReference type="EMBL" id="OMF17208.1"/>
    </source>
</evidence>
<dbReference type="SUPFAM" id="SSF52402">
    <property type="entry name" value="Adenine nucleotide alpha hydrolases-like"/>
    <property type="match status" value="1"/>
</dbReference>
<dbReference type="GO" id="GO:0003824">
    <property type="term" value="F:catalytic activity"/>
    <property type="evidence" value="ECO:0007669"/>
    <property type="project" value="InterPro"/>
</dbReference>
<dbReference type="InterPro" id="IPR050128">
    <property type="entry name" value="Sulfate_adenylyltrnsfr_sub2"/>
</dbReference>
<dbReference type="Proteomes" id="UP000187134">
    <property type="component" value="Unassembled WGS sequence"/>
</dbReference>
<evidence type="ECO:0000259" key="1">
    <source>
        <dbReference type="Pfam" id="PF01507"/>
    </source>
</evidence>
<dbReference type="RefSeq" id="WP_076330572.1">
    <property type="nucleotide sequence ID" value="NZ_MRTJ01000001.1"/>
</dbReference>
<dbReference type="InterPro" id="IPR014729">
    <property type="entry name" value="Rossmann-like_a/b/a_fold"/>
</dbReference>
<dbReference type="EMBL" id="MRTJ01000001">
    <property type="protein sequence ID" value="OMF17208.1"/>
    <property type="molecule type" value="Genomic_DNA"/>
</dbReference>
<comment type="caution">
    <text evidence="2">The sequence shown here is derived from an EMBL/GenBank/DDBJ whole genome shotgun (WGS) entry which is preliminary data.</text>
</comment>
<reference evidence="2 3" key="1">
    <citation type="submission" date="2016-11" db="EMBL/GenBank/DDBJ databases">
        <title>Paenibacillus species isolates.</title>
        <authorList>
            <person name="Beno S.M."/>
        </authorList>
    </citation>
    <scope>NUCLEOTIDE SEQUENCE [LARGE SCALE GENOMIC DNA]</scope>
    <source>
        <strain evidence="2 3">FSL H8-0246</strain>
    </source>
</reference>
<dbReference type="InterPro" id="IPR002500">
    <property type="entry name" value="PAPS_reduct_dom"/>
</dbReference>
<dbReference type="AlphaFoldDB" id="A0A1R1C5B0"/>
<feature type="domain" description="Phosphoadenosine phosphosulphate reductase" evidence="1">
    <location>
        <begin position="28"/>
        <end position="202"/>
    </location>
</feature>
<organism evidence="2 3">
    <name type="scientific">Paenibacillus amylolyticus</name>
    <dbReference type="NCBI Taxonomy" id="1451"/>
    <lineage>
        <taxon>Bacteria</taxon>
        <taxon>Bacillati</taxon>
        <taxon>Bacillota</taxon>
        <taxon>Bacilli</taxon>
        <taxon>Bacillales</taxon>
        <taxon>Paenibacillaceae</taxon>
        <taxon>Paenibacillus</taxon>
    </lineage>
</organism>
<sequence length="393" mass="45064">MDYKQKRMIAIGETLKAYTDETKPGPWNVTWSGGKDSTVTLDVVFQGVLLLKKNNPEALIREIFITTANTGLDFVTDPLKQSEMKKIEELIKREGLPMKIVEVQAPLEKSFMYLTVGKGYPLPKNRMNRWCTERLKIEPSQKRLKEISPVLTIMGVRLSESAARRESIESRRQSEYFADGAFYPIVNFTLDDVWSYLVREGMAWGDAEELGQLYKDATGECGLRQRKAGAGEKNDDPCGARTGCIICPVVKIDKSSQEFAKSHPWLQPYVDLRNLMIDMYKDPRNKAGRKRDGQVLEYGQGTFTIKARMALYEAVRQAEADNEELAIRYGAEPQKLIYSKELDELIQQQWQTDMDEHPWLEDADEIGLFYETKIKGLANGYQLVWNIHYDMSK</sequence>
<gene>
    <name evidence="2" type="ORF">BK131_04385</name>
</gene>
<dbReference type="Gene3D" id="3.40.50.620">
    <property type="entry name" value="HUPs"/>
    <property type="match status" value="1"/>
</dbReference>
<proteinExistence type="predicted"/>
<dbReference type="PANTHER" id="PTHR43196:SF2">
    <property type="entry name" value="PHOSPHOADENOSINE PHOSPHOSULFATE REDUCTASE"/>
    <property type="match status" value="1"/>
</dbReference>
<dbReference type="OrthoDB" id="9774475at2"/>
<evidence type="ECO:0000313" key="3">
    <source>
        <dbReference type="Proteomes" id="UP000187134"/>
    </source>
</evidence>
<dbReference type="Pfam" id="PF01507">
    <property type="entry name" value="PAPS_reduct"/>
    <property type="match status" value="1"/>
</dbReference>